<accession>A0A7C6Z608</accession>
<dbReference type="InterPro" id="IPR017850">
    <property type="entry name" value="Alkaline_phosphatase_core_sf"/>
</dbReference>
<dbReference type="PANTHER" id="PTHR47371:SF3">
    <property type="entry name" value="PHOSPHOGLYCEROL TRANSFERASE I"/>
    <property type="match status" value="1"/>
</dbReference>
<keyword evidence="3" id="KW-1003">Cell membrane</keyword>
<evidence type="ECO:0000313" key="9">
    <source>
        <dbReference type="Proteomes" id="UP000553059"/>
    </source>
</evidence>
<evidence type="ECO:0000256" key="1">
    <source>
        <dbReference type="ARBA" id="ARBA00004651"/>
    </source>
</evidence>
<proteinExistence type="predicted"/>
<protein>
    <submittedName>
        <fullName evidence="8">Sulfatase-like hydrolase/transferase</fullName>
    </submittedName>
</protein>
<gene>
    <name evidence="8" type="ORF">GX523_14410</name>
</gene>
<evidence type="ECO:0000313" key="8">
    <source>
        <dbReference type="EMBL" id="HHY27906.1"/>
    </source>
</evidence>
<evidence type="ECO:0000256" key="5">
    <source>
        <dbReference type="ARBA" id="ARBA00022989"/>
    </source>
</evidence>
<keyword evidence="6" id="KW-0472">Membrane</keyword>
<evidence type="ECO:0000256" key="4">
    <source>
        <dbReference type="ARBA" id="ARBA00022692"/>
    </source>
</evidence>
<name>A0A7C6Z608_9FIRM</name>
<comment type="subcellular location">
    <subcellularLocation>
        <location evidence="1">Cell membrane</location>
        <topology evidence="1">Multi-pass membrane protein</topology>
    </subcellularLocation>
</comment>
<dbReference type="PANTHER" id="PTHR47371">
    <property type="entry name" value="LIPOTEICHOIC ACID SYNTHASE"/>
    <property type="match status" value="1"/>
</dbReference>
<keyword evidence="8" id="KW-0808">Transferase</keyword>
<dbReference type="GO" id="GO:0016787">
    <property type="term" value="F:hydrolase activity"/>
    <property type="evidence" value="ECO:0007669"/>
    <property type="project" value="UniProtKB-KW"/>
</dbReference>
<dbReference type="Pfam" id="PF00884">
    <property type="entry name" value="Sulfatase"/>
    <property type="match status" value="1"/>
</dbReference>
<evidence type="ECO:0000256" key="6">
    <source>
        <dbReference type="ARBA" id="ARBA00023136"/>
    </source>
</evidence>
<comment type="caution">
    <text evidence="8">The sequence shown here is derived from an EMBL/GenBank/DDBJ whole genome shotgun (WGS) entry which is preliminary data.</text>
</comment>
<evidence type="ECO:0000259" key="7">
    <source>
        <dbReference type="Pfam" id="PF00884"/>
    </source>
</evidence>
<dbReference type="GO" id="GO:0016740">
    <property type="term" value="F:transferase activity"/>
    <property type="evidence" value="ECO:0007669"/>
    <property type="project" value="UniProtKB-KW"/>
</dbReference>
<sequence>ELEIDPRIDRTKLGGYFQSIHYTDKQIGMFIESLDQKGLLENTVIVIYGDHGGIHKYYNDELPGIQPQEDWWMENDRKVPFLIYKKGLGPKVIETTGGQIDILPTVAYLMGIEEEKYVKTAQGRNLMTTQRDYAVLADGTFVGTSKELEDHAVKGLTLSDLIIQSNYFNKNAK</sequence>
<organism evidence="8 9">
    <name type="scientific">Desulfitobacterium dehalogenans</name>
    <dbReference type="NCBI Taxonomy" id="36854"/>
    <lineage>
        <taxon>Bacteria</taxon>
        <taxon>Bacillati</taxon>
        <taxon>Bacillota</taxon>
        <taxon>Clostridia</taxon>
        <taxon>Eubacteriales</taxon>
        <taxon>Desulfitobacteriaceae</taxon>
        <taxon>Desulfitobacterium</taxon>
    </lineage>
</organism>
<dbReference type="SUPFAM" id="SSF53649">
    <property type="entry name" value="Alkaline phosphatase-like"/>
    <property type="match status" value="1"/>
</dbReference>
<dbReference type="AlphaFoldDB" id="A0A7C6Z608"/>
<dbReference type="EMBL" id="DUTF01000316">
    <property type="protein sequence ID" value="HHY27906.1"/>
    <property type="molecule type" value="Genomic_DNA"/>
</dbReference>
<feature type="domain" description="Sulfatase N-terminal" evidence="7">
    <location>
        <begin position="12"/>
        <end position="112"/>
    </location>
</feature>
<evidence type="ECO:0000256" key="2">
    <source>
        <dbReference type="ARBA" id="ARBA00004936"/>
    </source>
</evidence>
<comment type="pathway">
    <text evidence="2">Cell wall biogenesis; lipoteichoic acid biosynthesis.</text>
</comment>
<dbReference type="Gene3D" id="3.40.720.10">
    <property type="entry name" value="Alkaline Phosphatase, subunit A"/>
    <property type="match status" value="1"/>
</dbReference>
<keyword evidence="4" id="KW-0812">Transmembrane</keyword>
<keyword evidence="8" id="KW-0378">Hydrolase</keyword>
<evidence type="ECO:0000256" key="3">
    <source>
        <dbReference type="ARBA" id="ARBA00022475"/>
    </source>
</evidence>
<dbReference type="GO" id="GO:0005886">
    <property type="term" value="C:plasma membrane"/>
    <property type="evidence" value="ECO:0007669"/>
    <property type="project" value="UniProtKB-SubCell"/>
</dbReference>
<reference evidence="8 9" key="1">
    <citation type="journal article" date="2020" name="Biotechnol. Biofuels">
        <title>New insights from the biogas microbiome by comprehensive genome-resolved metagenomics of nearly 1600 species originating from multiple anaerobic digesters.</title>
        <authorList>
            <person name="Campanaro S."/>
            <person name="Treu L."/>
            <person name="Rodriguez-R L.M."/>
            <person name="Kovalovszki A."/>
            <person name="Ziels R.M."/>
            <person name="Maus I."/>
            <person name="Zhu X."/>
            <person name="Kougias P.G."/>
            <person name="Basile A."/>
            <person name="Luo G."/>
            <person name="Schluter A."/>
            <person name="Konstantinidis K.T."/>
            <person name="Angelidaki I."/>
        </authorList>
    </citation>
    <scope>NUCLEOTIDE SEQUENCE [LARGE SCALE GENOMIC DNA]</scope>
    <source>
        <strain evidence="8">AS05jafATM_4</strain>
    </source>
</reference>
<dbReference type="Proteomes" id="UP000553059">
    <property type="component" value="Unassembled WGS sequence"/>
</dbReference>
<dbReference type="InterPro" id="IPR050448">
    <property type="entry name" value="OpgB/LTA_synthase_biosynth"/>
</dbReference>
<keyword evidence="5" id="KW-1133">Transmembrane helix</keyword>
<dbReference type="InterPro" id="IPR000917">
    <property type="entry name" value="Sulfatase_N"/>
</dbReference>
<feature type="non-terminal residue" evidence="8">
    <location>
        <position position="1"/>
    </location>
</feature>